<reference evidence="2" key="2">
    <citation type="journal article" date="2021" name="PeerJ">
        <title>Extensive microbial diversity within the chicken gut microbiome revealed by metagenomics and culture.</title>
        <authorList>
            <person name="Gilroy R."/>
            <person name="Ravi A."/>
            <person name="Getino M."/>
            <person name="Pursley I."/>
            <person name="Horton D.L."/>
            <person name="Alikhan N.F."/>
            <person name="Baker D."/>
            <person name="Gharbi K."/>
            <person name="Hall N."/>
            <person name="Watson M."/>
            <person name="Adriaenssens E.M."/>
            <person name="Foster-Nyarko E."/>
            <person name="Jarju S."/>
            <person name="Secka A."/>
            <person name="Antonio M."/>
            <person name="Oren A."/>
            <person name="Chaudhuri R.R."/>
            <person name="La Ragione R."/>
            <person name="Hildebrand F."/>
            <person name="Pallen M.J."/>
        </authorList>
    </citation>
    <scope>NUCLEOTIDE SEQUENCE</scope>
    <source>
        <strain evidence="2">14700</strain>
    </source>
</reference>
<protein>
    <submittedName>
        <fullName evidence="2">Metal-sensing transcriptional repressor</fullName>
    </submittedName>
</protein>
<dbReference type="InterPro" id="IPR038390">
    <property type="entry name" value="Metal_Tscrpt_repr_sf"/>
</dbReference>
<organism evidence="2 3">
    <name type="scientific">Candidatus Ornithospirochaeta stercoravium</name>
    <dbReference type="NCBI Taxonomy" id="2840897"/>
    <lineage>
        <taxon>Bacteria</taxon>
        <taxon>Pseudomonadati</taxon>
        <taxon>Spirochaetota</taxon>
        <taxon>Spirochaetia</taxon>
        <taxon>Spirochaetales</taxon>
        <taxon>Spirochaetaceae</taxon>
        <taxon>Spirochaetaceae incertae sedis</taxon>
        <taxon>Candidatus Ornithospirochaeta</taxon>
    </lineage>
</organism>
<dbReference type="AlphaFoldDB" id="A0A9D9IAN4"/>
<proteinExistence type="inferred from homology"/>
<evidence type="ECO:0000313" key="3">
    <source>
        <dbReference type="Proteomes" id="UP000810292"/>
    </source>
</evidence>
<dbReference type="Gene3D" id="1.20.58.1000">
    <property type="entry name" value="Metal-sensitive repressor, helix protomer"/>
    <property type="match status" value="1"/>
</dbReference>
<evidence type="ECO:0000256" key="1">
    <source>
        <dbReference type="ARBA" id="ARBA00005260"/>
    </source>
</evidence>
<dbReference type="GO" id="GO:0003677">
    <property type="term" value="F:DNA binding"/>
    <property type="evidence" value="ECO:0007669"/>
    <property type="project" value="InterPro"/>
</dbReference>
<gene>
    <name evidence="2" type="ORF">IAA72_03835</name>
</gene>
<dbReference type="GO" id="GO:0045892">
    <property type="term" value="P:negative regulation of DNA-templated transcription"/>
    <property type="evidence" value="ECO:0007669"/>
    <property type="project" value="UniProtKB-ARBA"/>
</dbReference>
<reference evidence="2" key="1">
    <citation type="submission" date="2020-10" db="EMBL/GenBank/DDBJ databases">
        <authorList>
            <person name="Gilroy R."/>
        </authorList>
    </citation>
    <scope>NUCLEOTIDE SEQUENCE</scope>
    <source>
        <strain evidence="2">14700</strain>
    </source>
</reference>
<dbReference type="Proteomes" id="UP000810292">
    <property type="component" value="Unassembled WGS sequence"/>
</dbReference>
<evidence type="ECO:0000313" key="2">
    <source>
        <dbReference type="EMBL" id="MBO8468897.1"/>
    </source>
</evidence>
<accession>A0A9D9IAN4</accession>
<name>A0A9D9IAN4_9SPIO</name>
<dbReference type="GO" id="GO:0046872">
    <property type="term" value="F:metal ion binding"/>
    <property type="evidence" value="ECO:0007669"/>
    <property type="project" value="InterPro"/>
</dbReference>
<dbReference type="InterPro" id="IPR003735">
    <property type="entry name" value="Metal_Tscrpt_repr"/>
</dbReference>
<comment type="similarity">
    <text evidence="1">Belongs to the FrmR/RcnR family.</text>
</comment>
<dbReference type="Pfam" id="PF02583">
    <property type="entry name" value="Trns_repr_metal"/>
    <property type="match status" value="1"/>
</dbReference>
<comment type="caution">
    <text evidence="2">The sequence shown here is derived from an EMBL/GenBank/DDBJ whole genome shotgun (WGS) entry which is preliminary data.</text>
</comment>
<dbReference type="EMBL" id="JADIMF010000061">
    <property type="protein sequence ID" value="MBO8468897.1"/>
    <property type="molecule type" value="Genomic_DNA"/>
</dbReference>
<sequence>MALDKNSVHVRLSKAVGQIQAVDRMIAADDDPERILVQINAAKAALHKIALMVEEEAISSVIKDEDREKAITILERFSSLS</sequence>